<gene>
    <name evidence="2" type="ORF">mPipKuh1_015396</name>
</gene>
<feature type="compositionally biased region" description="Basic residues" evidence="1">
    <location>
        <begin position="98"/>
        <end position="114"/>
    </location>
</feature>
<sequence>MAPPPSFAGQDSTSPARRLSPRWEPRPPPRPRGLLGAESGRRALTSRAAPARRARPREPAPARLPRRIGARPLCTCRWRKWGLLPFLPPSERRETRRSWRSPRRIHRPSRRGRNHNLNIWSFGQQALHQLSSSMEERRQHHSLN</sequence>
<name>A0A7J7V127_PIPKU</name>
<protein>
    <submittedName>
        <fullName evidence="2">Suprabasin</fullName>
    </submittedName>
</protein>
<reference evidence="2 3" key="1">
    <citation type="journal article" date="2020" name="Nature">
        <title>Six reference-quality genomes reveal evolution of bat adaptations.</title>
        <authorList>
            <person name="Jebb D."/>
            <person name="Huang Z."/>
            <person name="Pippel M."/>
            <person name="Hughes G.M."/>
            <person name="Lavrichenko K."/>
            <person name="Devanna P."/>
            <person name="Winkler S."/>
            <person name="Jermiin L.S."/>
            <person name="Skirmuntt E.C."/>
            <person name="Katzourakis A."/>
            <person name="Burkitt-Gray L."/>
            <person name="Ray D.A."/>
            <person name="Sullivan K.A.M."/>
            <person name="Roscito J.G."/>
            <person name="Kirilenko B.M."/>
            <person name="Davalos L.M."/>
            <person name="Corthals A.P."/>
            <person name="Power M.L."/>
            <person name="Jones G."/>
            <person name="Ransome R.D."/>
            <person name="Dechmann D.K.N."/>
            <person name="Locatelli A.G."/>
            <person name="Puechmaille S.J."/>
            <person name="Fedrigo O."/>
            <person name="Jarvis E.D."/>
            <person name="Hiller M."/>
            <person name="Vernes S.C."/>
            <person name="Myers E.W."/>
            <person name="Teeling E.C."/>
        </authorList>
    </citation>
    <scope>NUCLEOTIDE SEQUENCE [LARGE SCALE GENOMIC DNA]</scope>
    <source>
        <strain evidence="2">MPipKuh1</strain>
        <tissue evidence="2">Flight muscle</tissue>
    </source>
</reference>
<comment type="caution">
    <text evidence="2">The sequence shown here is derived from an EMBL/GenBank/DDBJ whole genome shotgun (WGS) entry which is preliminary data.</text>
</comment>
<feature type="region of interest" description="Disordered" evidence="1">
    <location>
        <begin position="1"/>
        <end position="66"/>
    </location>
</feature>
<organism evidence="2 3">
    <name type="scientific">Pipistrellus kuhlii</name>
    <name type="common">Kuhl's pipistrelle</name>
    <dbReference type="NCBI Taxonomy" id="59472"/>
    <lineage>
        <taxon>Eukaryota</taxon>
        <taxon>Metazoa</taxon>
        <taxon>Chordata</taxon>
        <taxon>Craniata</taxon>
        <taxon>Vertebrata</taxon>
        <taxon>Euteleostomi</taxon>
        <taxon>Mammalia</taxon>
        <taxon>Eutheria</taxon>
        <taxon>Laurasiatheria</taxon>
        <taxon>Chiroptera</taxon>
        <taxon>Yangochiroptera</taxon>
        <taxon>Vespertilionidae</taxon>
        <taxon>Pipistrellus</taxon>
    </lineage>
</organism>
<evidence type="ECO:0000313" key="3">
    <source>
        <dbReference type="Proteomes" id="UP000558488"/>
    </source>
</evidence>
<dbReference type="EMBL" id="JACAGB010000017">
    <property type="protein sequence ID" value="KAF6318897.1"/>
    <property type="molecule type" value="Genomic_DNA"/>
</dbReference>
<keyword evidence="3" id="KW-1185">Reference proteome</keyword>
<dbReference type="AlphaFoldDB" id="A0A7J7V127"/>
<dbReference type="Proteomes" id="UP000558488">
    <property type="component" value="Unassembled WGS sequence"/>
</dbReference>
<proteinExistence type="predicted"/>
<evidence type="ECO:0000256" key="1">
    <source>
        <dbReference type="SAM" id="MobiDB-lite"/>
    </source>
</evidence>
<accession>A0A7J7V127</accession>
<feature type="region of interest" description="Disordered" evidence="1">
    <location>
        <begin position="91"/>
        <end position="117"/>
    </location>
</feature>
<evidence type="ECO:0000313" key="2">
    <source>
        <dbReference type="EMBL" id="KAF6318897.1"/>
    </source>
</evidence>